<dbReference type="WBParaSite" id="SRAE_0000066100.1">
    <property type="protein sequence ID" value="SRAE_0000066100.1"/>
    <property type="gene ID" value="WBGene00256410"/>
</dbReference>
<evidence type="ECO:0000313" key="1">
    <source>
        <dbReference type="EMBL" id="CEF61540.1"/>
    </source>
</evidence>
<keyword evidence="2" id="KW-1185">Reference proteome</keyword>
<reference evidence="2" key="1">
    <citation type="submission" date="2014-09" db="EMBL/GenBank/DDBJ databases">
        <authorList>
            <person name="Martin A.A."/>
        </authorList>
    </citation>
    <scope>NUCLEOTIDE SEQUENCE</scope>
    <source>
        <strain evidence="2">ED321</strain>
    </source>
</reference>
<organism evidence="1">
    <name type="scientific">Strongyloides ratti</name>
    <name type="common">Parasitic roundworm</name>
    <dbReference type="NCBI Taxonomy" id="34506"/>
    <lineage>
        <taxon>Eukaryota</taxon>
        <taxon>Metazoa</taxon>
        <taxon>Ecdysozoa</taxon>
        <taxon>Nematoda</taxon>
        <taxon>Chromadorea</taxon>
        <taxon>Rhabditida</taxon>
        <taxon>Tylenchina</taxon>
        <taxon>Panagrolaimomorpha</taxon>
        <taxon>Strongyloidoidea</taxon>
        <taxon>Strongyloididae</taxon>
        <taxon>Strongyloides</taxon>
    </lineage>
</organism>
<accession>A0A090KVK1</accession>
<dbReference type="GeneID" id="36373908"/>
<dbReference type="Proteomes" id="UP000035682">
    <property type="component" value="Unplaced"/>
</dbReference>
<evidence type="ECO:0000313" key="4">
    <source>
        <dbReference type="WormBase" id="SRAE_0000066100"/>
    </source>
</evidence>
<evidence type="ECO:0000313" key="3">
    <source>
        <dbReference type="WBParaSite" id="SRAE_0000066100.1"/>
    </source>
</evidence>
<reference evidence="1" key="2">
    <citation type="submission" date="2014-09" db="EMBL/GenBank/DDBJ databases">
        <authorList>
            <person name="Aslett A.Martin."/>
        </authorList>
    </citation>
    <scope>NUCLEOTIDE SEQUENCE</scope>
    <source>
        <strain evidence="1">ED321 Heterogonic</strain>
    </source>
</reference>
<sequence>MDDGISRMLEVQESDKETIKLKNGRPRKNQISNKDLEINKNINKDTKRPIKEDKIQQISNKEFIDKMTLQINNLDKNRHTKINKRDKVLIFKLLMPGITKKLQEVYGETKYEVIDYSIDYVKVIEENGRIHKVIHRSLIKMID</sequence>
<reference evidence="3" key="3">
    <citation type="submission" date="2020-12" db="UniProtKB">
        <authorList>
            <consortium name="WormBaseParasite"/>
        </authorList>
    </citation>
    <scope>IDENTIFICATION</scope>
</reference>
<evidence type="ECO:0000313" key="2">
    <source>
        <dbReference type="Proteomes" id="UP000035682"/>
    </source>
</evidence>
<dbReference type="RefSeq" id="XP_024500749.1">
    <property type="nucleotide sequence ID" value="XM_024646581.1"/>
</dbReference>
<gene>
    <name evidence="1 3 4" type="ORF">SRAE_0000066100</name>
</gene>
<protein>
    <submittedName>
        <fullName evidence="1 3">Uncharacterized protein</fullName>
    </submittedName>
</protein>
<dbReference type="CTD" id="36373908"/>
<dbReference type="WormBase" id="SRAE_0000066100">
    <property type="protein sequence ID" value="SRP05360"/>
    <property type="gene ID" value="WBGene00256410"/>
</dbReference>
<dbReference type="AlphaFoldDB" id="A0A090KVK1"/>
<proteinExistence type="predicted"/>
<name>A0A090KVK1_STRRB</name>
<dbReference type="EMBL" id="LN609411">
    <property type="protein sequence ID" value="CEF61540.1"/>
    <property type="molecule type" value="Genomic_DNA"/>
</dbReference>